<dbReference type="KEGG" id="swo:Swol_0638"/>
<dbReference type="EMBL" id="CP000448">
    <property type="protein sequence ID" value="ABI67965.1"/>
    <property type="molecule type" value="Genomic_DNA"/>
</dbReference>
<dbReference type="eggNOG" id="COG1669">
    <property type="taxonomic scope" value="Bacteria"/>
</dbReference>
<comment type="similarity">
    <text evidence="9">Belongs to the MntA antitoxin family.</text>
</comment>
<gene>
    <name evidence="11" type="ordered locus">Swol_0638</name>
</gene>
<dbReference type="STRING" id="335541.Swol_0638"/>
<keyword evidence="7" id="KW-0067">ATP-binding</keyword>
<dbReference type="GO" id="GO:0005524">
    <property type="term" value="F:ATP binding"/>
    <property type="evidence" value="ECO:0007669"/>
    <property type="project" value="UniProtKB-KW"/>
</dbReference>
<evidence type="ECO:0000259" key="10">
    <source>
        <dbReference type="Pfam" id="PF01909"/>
    </source>
</evidence>
<evidence type="ECO:0000313" key="12">
    <source>
        <dbReference type="Proteomes" id="UP000001968"/>
    </source>
</evidence>
<dbReference type="InterPro" id="IPR002934">
    <property type="entry name" value="Polymerase_NTP_transf_dom"/>
</dbReference>
<keyword evidence="4" id="KW-0548">Nucleotidyltransferase</keyword>
<evidence type="ECO:0000256" key="8">
    <source>
        <dbReference type="ARBA" id="ARBA00022842"/>
    </source>
</evidence>
<dbReference type="PANTHER" id="PTHR33571:SF12">
    <property type="entry name" value="BSL3053 PROTEIN"/>
    <property type="match status" value="1"/>
</dbReference>
<evidence type="ECO:0000256" key="4">
    <source>
        <dbReference type="ARBA" id="ARBA00022695"/>
    </source>
</evidence>
<dbReference type="OrthoDB" id="90159at2"/>
<dbReference type="GO" id="GO:0016779">
    <property type="term" value="F:nucleotidyltransferase activity"/>
    <property type="evidence" value="ECO:0007669"/>
    <property type="project" value="UniProtKB-KW"/>
</dbReference>
<organism evidence="11 12">
    <name type="scientific">Syntrophomonas wolfei subsp. wolfei (strain DSM 2245B / Goettingen)</name>
    <dbReference type="NCBI Taxonomy" id="335541"/>
    <lineage>
        <taxon>Bacteria</taxon>
        <taxon>Bacillati</taxon>
        <taxon>Bacillota</taxon>
        <taxon>Clostridia</taxon>
        <taxon>Eubacteriales</taxon>
        <taxon>Syntrophomonadaceae</taxon>
        <taxon>Syntrophomonas</taxon>
    </lineage>
</organism>
<dbReference type="CDD" id="cd05403">
    <property type="entry name" value="NT_KNTase_like"/>
    <property type="match status" value="1"/>
</dbReference>
<dbReference type="AlphaFoldDB" id="Q0AZ89"/>
<evidence type="ECO:0000256" key="3">
    <source>
        <dbReference type="ARBA" id="ARBA00022679"/>
    </source>
</evidence>
<evidence type="ECO:0000256" key="1">
    <source>
        <dbReference type="ARBA" id="ARBA00001946"/>
    </source>
</evidence>
<dbReference type="SUPFAM" id="SSF81301">
    <property type="entry name" value="Nucleotidyltransferase"/>
    <property type="match status" value="1"/>
</dbReference>
<dbReference type="RefSeq" id="WP_011640070.1">
    <property type="nucleotide sequence ID" value="NC_008346.1"/>
</dbReference>
<evidence type="ECO:0000256" key="7">
    <source>
        <dbReference type="ARBA" id="ARBA00022840"/>
    </source>
</evidence>
<evidence type="ECO:0000313" key="11">
    <source>
        <dbReference type="EMBL" id="ABI67965.1"/>
    </source>
</evidence>
<evidence type="ECO:0000256" key="2">
    <source>
        <dbReference type="ARBA" id="ARBA00022649"/>
    </source>
</evidence>
<sequence>MPNTILTTNTIINTIKEHMSDIKKFSVEEIALFGSVARGEANENSDLDVLVLMKRKTLRDYMGLKFYLEELTGRKVDLVMAENLKPTLRQAILSEVISIEN</sequence>
<dbReference type="GO" id="GO:0046872">
    <property type="term" value="F:metal ion binding"/>
    <property type="evidence" value="ECO:0007669"/>
    <property type="project" value="UniProtKB-KW"/>
</dbReference>
<dbReference type="Pfam" id="PF01909">
    <property type="entry name" value="NTP_transf_2"/>
    <property type="match status" value="1"/>
</dbReference>
<feature type="domain" description="Polymerase nucleotidyl transferase" evidence="10">
    <location>
        <begin position="14"/>
        <end position="97"/>
    </location>
</feature>
<keyword evidence="5" id="KW-0479">Metal-binding</keyword>
<dbReference type="Gene3D" id="3.30.460.10">
    <property type="entry name" value="Beta Polymerase, domain 2"/>
    <property type="match status" value="1"/>
</dbReference>
<dbReference type="InterPro" id="IPR052038">
    <property type="entry name" value="Type-VII_TA_antitoxin"/>
</dbReference>
<keyword evidence="8" id="KW-0460">Magnesium</keyword>
<keyword evidence="2" id="KW-1277">Toxin-antitoxin system</keyword>
<dbReference type="PANTHER" id="PTHR33571">
    <property type="entry name" value="SSL8005 PROTEIN"/>
    <property type="match status" value="1"/>
</dbReference>
<evidence type="ECO:0000256" key="6">
    <source>
        <dbReference type="ARBA" id="ARBA00022741"/>
    </source>
</evidence>
<dbReference type="HOGENOM" id="CLU_130257_10_1_9"/>
<evidence type="ECO:0000256" key="9">
    <source>
        <dbReference type="ARBA" id="ARBA00038276"/>
    </source>
</evidence>
<dbReference type="InterPro" id="IPR043519">
    <property type="entry name" value="NT_sf"/>
</dbReference>
<protein>
    <submittedName>
        <fullName evidence="11">Nucleotidyltransferase</fullName>
    </submittedName>
</protein>
<proteinExistence type="inferred from homology"/>
<accession>Q0AZ89</accession>
<name>Q0AZ89_SYNWW</name>
<keyword evidence="12" id="KW-1185">Reference proteome</keyword>
<evidence type="ECO:0000256" key="5">
    <source>
        <dbReference type="ARBA" id="ARBA00022723"/>
    </source>
</evidence>
<keyword evidence="6" id="KW-0547">Nucleotide-binding</keyword>
<keyword evidence="3 11" id="KW-0808">Transferase</keyword>
<reference evidence="12" key="1">
    <citation type="journal article" date="2010" name="Environ. Microbiol.">
        <title>The genome of Syntrophomonas wolfei: new insights into syntrophic metabolism and biohydrogen production.</title>
        <authorList>
            <person name="Sieber J.R."/>
            <person name="Sims D.R."/>
            <person name="Han C."/>
            <person name="Kim E."/>
            <person name="Lykidis A."/>
            <person name="Lapidus A.L."/>
            <person name="McDonnald E."/>
            <person name="Rohlin L."/>
            <person name="Culley D.E."/>
            <person name="Gunsalus R."/>
            <person name="McInerney M.J."/>
        </authorList>
    </citation>
    <scope>NUCLEOTIDE SEQUENCE [LARGE SCALE GENOMIC DNA]</scope>
    <source>
        <strain evidence="12">DSM 2245B / Goettingen</strain>
    </source>
</reference>
<dbReference type="Proteomes" id="UP000001968">
    <property type="component" value="Chromosome"/>
</dbReference>
<comment type="cofactor">
    <cofactor evidence="1">
        <name>Mg(2+)</name>
        <dbReference type="ChEBI" id="CHEBI:18420"/>
    </cofactor>
</comment>